<dbReference type="Pfam" id="PF03221">
    <property type="entry name" value="HTH_Tnp_Tc5"/>
    <property type="match status" value="1"/>
</dbReference>
<dbReference type="InterPro" id="IPR009057">
    <property type="entry name" value="Homeodomain-like_sf"/>
</dbReference>
<feature type="domain" description="HTH CENPB-type" evidence="4">
    <location>
        <begin position="66"/>
        <end position="140"/>
    </location>
</feature>
<name>A0A914XCL2_9BILA</name>
<accession>A0A914XCL2</accession>
<evidence type="ECO:0000259" key="4">
    <source>
        <dbReference type="PROSITE" id="PS51253"/>
    </source>
</evidence>
<evidence type="ECO:0000256" key="2">
    <source>
        <dbReference type="ARBA" id="ARBA00023125"/>
    </source>
</evidence>
<sequence>MPRVLPTVDSPKRQPYSNGKKTEVLLWHQKNGQDVSSTSRYFNIARTTVSGWISKKDLVLSQANPSQQRSVPIKFDSIDQGLLHWFTQQRTLFPTFPIDQGVLLEKAKQIAQLHYPDDLPDVNLSWIGRFKQRHSICSKAFHGEAGAVQPDVVANWQDTQLKRILESYEPQDIFNVDELGLFWKLMPNKTLAFKHETCSGGKQSKERLTVLLGGSMSGEKLPLLTIGKSAKPRCFKNVRHLPVTYESNAKAWMTSILFEQYLRKLDVSMRGRGRKIALILDNCPAHPSIRTLSNIELFFLPPNTTSKTQPMDAGVIRNFKLHYKTQLCKARLASLDSNVPFKFTVLDALRAIKSAWDSVKSETIVHCFRHCGFVTNDTPELEVADDEEPFESFFERLRHAYPSVTSDVTSGDFLSVDDSLVTTEALSLADIAHSTVSVPSAVAEEPDSDDDDVDDVTPVPSVRSAFGFLSSLQRVADASATSPDQANLLHHHISALESIFADISASSARQSSIRDFFPRA</sequence>
<evidence type="ECO:0000256" key="1">
    <source>
        <dbReference type="ARBA" id="ARBA00004123"/>
    </source>
</evidence>
<dbReference type="Pfam" id="PF03184">
    <property type="entry name" value="DDE_1"/>
    <property type="match status" value="1"/>
</dbReference>
<keyword evidence="2" id="KW-0238">DNA-binding</keyword>
<dbReference type="Gene3D" id="3.30.420.10">
    <property type="entry name" value="Ribonuclease H-like superfamily/Ribonuclease H"/>
    <property type="match status" value="1"/>
</dbReference>
<organism evidence="5 6">
    <name type="scientific">Plectus sambesii</name>
    <dbReference type="NCBI Taxonomy" id="2011161"/>
    <lineage>
        <taxon>Eukaryota</taxon>
        <taxon>Metazoa</taxon>
        <taxon>Ecdysozoa</taxon>
        <taxon>Nematoda</taxon>
        <taxon>Chromadorea</taxon>
        <taxon>Plectida</taxon>
        <taxon>Plectina</taxon>
        <taxon>Plectoidea</taxon>
        <taxon>Plectidae</taxon>
        <taxon>Plectus</taxon>
    </lineage>
</organism>
<proteinExistence type="predicted"/>
<evidence type="ECO:0000256" key="3">
    <source>
        <dbReference type="SAM" id="MobiDB-lite"/>
    </source>
</evidence>
<dbReference type="SUPFAM" id="SSF46689">
    <property type="entry name" value="Homeodomain-like"/>
    <property type="match status" value="1"/>
</dbReference>
<dbReference type="SMART" id="SM00674">
    <property type="entry name" value="CENPB"/>
    <property type="match status" value="1"/>
</dbReference>
<evidence type="ECO:0000313" key="5">
    <source>
        <dbReference type="Proteomes" id="UP000887566"/>
    </source>
</evidence>
<reference evidence="6" key="1">
    <citation type="submission" date="2022-11" db="UniProtKB">
        <authorList>
            <consortium name="WormBaseParasite"/>
        </authorList>
    </citation>
    <scope>IDENTIFICATION</scope>
</reference>
<dbReference type="PANTHER" id="PTHR19303">
    <property type="entry name" value="TRANSPOSON"/>
    <property type="match status" value="1"/>
</dbReference>
<dbReference type="InterPro" id="IPR006600">
    <property type="entry name" value="HTH_CenpB_DNA-bd_dom"/>
</dbReference>
<dbReference type="WBParaSite" id="PSAMB.scaffold7033size12739.g29494.t1">
    <property type="protein sequence ID" value="PSAMB.scaffold7033size12739.g29494.t1"/>
    <property type="gene ID" value="PSAMB.scaffold7033size12739.g29494"/>
</dbReference>
<dbReference type="GO" id="GO:0003677">
    <property type="term" value="F:DNA binding"/>
    <property type="evidence" value="ECO:0007669"/>
    <property type="project" value="UniProtKB-KW"/>
</dbReference>
<comment type="subcellular location">
    <subcellularLocation>
        <location evidence="1">Nucleus</location>
    </subcellularLocation>
</comment>
<protein>
    <submittedName>
        <fullName evidence="6">HTH CENPB-type domain-containing protein</fullName>
    </submittedName>
</protein>
<evidence type="ECO:0000313" key="6">
    <source>
        <dbReference type="WBParaSite" id="PSAMB.scaffold7033size12739.g29494.t1"/>
    </source>
</evidence>
<dbReference type="InterPro" id="IPR050863">
    <property type="entry name" value="CenT-Element_Derived"/>
</dbReference>
<dbReference type="InterPro" id="IPR036397">
    <property type="entry name" value="RNaseH_sf"/>
</dbReference>
<dbReference type="Gene3D" id="1.10.10.60">
    <property type="entry name" value="Homeodomain-like"/>
    <property type="match status" value="1"/>
</dbReference>
<dbReference type="GO" id="GO:0005634">
    <property type="term" value="C:nucleus"/>
    <property type="evidence" value="ECO:0007669"/>
    <property type="project" value="UniProtKB-SubCell"/>
</dbReference>
<dbReference type="PROSITE" id="PS51253">
    <property type="entry name" value="HTH_CENPB"/>
    <property type="match status" value="1"/>
</dbReference>
<dbReference type="AlphaFoldDB" id="A0A914XCL2"/>
<feature type="region of interest" description="Disordered" evidence="3">
    <location>
        <begin position="1"/>
        <end position="21"/>
    </location>
</feature>
<dbReference type="Proteomes" id="UP000887566">
    <property type="component" value="Unplaced"/>
</dbReference>
<dbReference type="PANTHER" id="PTHR19303:SF73">
    <property type="entry name" value="PROTEIN PDC2"/>
    <property type="match status" value="1"/>
</dbReference>
<keyword evidence="5" id="KW-1185">Reference proteome</keyword>
<dbReference type="InterPro" id="IPR004875">
    <property type="entry name" value="DDE_SF_endonuclease_dom"/>
</dbReference>